<feature type="transmembrane region" description="Helical" evidence="1">
    <location>
        <begin position="9"/>
        <end position="29"/>
    </location>
</feature>
<name>A0A315XWZ4_RUMFL</name>
<evidence type="ECO:0000313" key="2">
    <source>
        <dbReference type="EMBL" id="PWJ11886.1"/>
    </source>
</evidence>
<keyword evidence="1" id="KW-1133">Transmembrane helix</keyword>
<keyword evidence="1" id="KW-0812">Transmembrane</keyword>
<evidence type="ECO:0000313" key="3">
    <source>
        <dbReference type="Proteomes" id="UP000245720"/>
    </source>
</evidence>
<dbReference type="AlphaFoldDB" id="A0A315XWZ4"/>
<organism evidence="2 3">
    <name type="scientific">Ruminococcus flavefaciens</name>
    <dbReference type="NCBI Taxonomy" id="1265"/>
    <lineage>
        <taxon>Bacteria</taxon>
        <taxon>Bacillati</taxon>
        <taxon>Bacillota</taxon>
        <taxon>Clostridia</taxon>
        <taxon>Eubacteriales</taxon>
        <taxon>Oscillospiraceae</taxon>
        <taxon>Ruminococcus</taxon>
    </lineage>
</organism>
<accession>A0A315XWZ4</accession>
<dbReference type="EMBL" id="QGDI01000008">
    <property type="protein sequence ID" value="PWJ11886.1"/>
    <property type="molecule type" value="Genomic_DNA"/>
</dbReference>
<evidence type="ECO:0008006" key="4">
    <source>
        <dbReference type="Google" id="ProtNLM"/>
    </source>
</evidence>
<protein>
    <recommendedName>
        <fullName evidence="4">DUF3592 domain-containing protein</fullName>
    </recommendedName>
</protein>
<comment type="caution">
    <text evidence="2">The sequence shown here is derived from an EMBL/GenBank/DDBJ whole genome shotgun (WGS) entry which is preliminary data.</text>
</comment>
<reference evidence="2 3" key="1">
    <citation type="submission" date="2018-05" db="EMBL/GenBank/DDBJ databases">
        <title>The Hungate 1000. A catalogue of reference genomes from the rumen microbiome.</title>
        <authorList>
            <person name="Kelly W."/>
        </authorList>
    </citation>
    <scope>NUCLEOTIDE SEQUENCE [LARGE SCALE GENOMIC DNA]</scope>
    <source>
        <strain evidence="2 3">SAb67</strain>
    </source>
</reference>
<dbReference type="RefSeq" id="WP_109726906.1">
    <property type="nucleotide sequence ID" value="NZ_QGDI01000008.1"/>
</dbReference>
<feature type="transmembrane region" description="Helical" evidence="1">
    <location>
        <begin position="129"/>
        <end position="150"/>
    </location>
</feature>
<keyword evidence="1" id="KW-0472">Membrane</keyword>
<dbReference type="OrthoDB" id="1828651at2"/>
<gene>
    <name evidence="2" type="ORF">IE37_02150</name>
</gene>
<proteinExistence type="predicted"/>
<dbReference type="Proteomes" id="UP000245720">
    <property type="component" value="Unassembled WGS sequence"/>
</dbReference>
<sequence>MKSNPSKKAVIFCLILTITASVILFLAGFGQRLIYKDLKNNCTAEVTGKVVNESRGYLRDLDDAESKYLTGKHWRHIEVEPDGRFRLRHLYCNAGPEHKGDKIIIHYDPNDPNNYYISDYVDTYKAASIFSFAASGLMLALSIFIIIVSYKRSGAAKDKDRNRIYFDTGYGRFLFDHTGTVGYECDIKWKWNLIDDSIVTAFFDTDRHPTVPQDGYNGMIEKALIDKGPIDLDINKLITEIPSLKEIQPGKCYRKLEKLLLYGERTDRNVKKAVADCLLSEPGFIEEGASEQDIIDRIELLSISVYRNGSEEYGLFYDTDTEFIDLRLVITAGGKKELHYKMEGQSAADDKDNCIKL</sequence>
<evidence type="ECO:0000256" key="1">
    <source>
        <dbReference type="SAM" id="Phobius"/>
    </source>
</evidence>